<sequence>MRNTLKVLMTVVALLALLSPAYALSPAAVKELDAVLSQGPAKKHFQVNANQLYKWIKAKKKDFLPVDVRMPKAYKAGHVPGAINIPYNEILKPANLKKLPKDKILVLYCYTGQTQNLPIVALRALGYDARVLSFGYTSWGKGFWGGNMMKRAIGNAAKMKFPVEK</sequence>
<dbReference type="AlphaFoldDB" id="A0A3B1DA60"/>
<dbReference type="EMBL" id="UOGH01000212">
    <property type="protein sequence ID" value="VAX31710.1"/>
    <property type="molecule type" value="Genomic_DNA"/>
</dbReference>
<dbReference type="PANTHER" id="PTHR43031:SF1">
    <property type="entry name" value="PYRIDINE NUCLEOTIDE-DISULPHIDE OXIDOREDUCTASE"/>
    <property type="match status" value="1"/>
</dbReference>
<dbReference type="SMART" id="SM00450">
    <property type="entry name" value="RHOD"/>
    <property type="match status" value="1"/>
</dbReference>
<dbReference type="SUPFAM" id="SSF52821">
    <property type="entry name" value="Rhodanese/Cell cycle control phosphatase"/>
    <property type="match status" value="1"/>
</dbReference>
<accession>A0A3B1DA60</accession>
<dbReference type="PANTHER" id="PTHR43031">
    <property type="entry name" value="FAD-DEPENDENT OXIDOREDUCTASE"/>
    <property type="match status" value="1"/>
</dbReference>
<proteinExistence type="predicted"/>
<name>A0A3B1DA60_9ZZZZ</name>
<organism evidence="2">
    <name type="scientific">hydrothermal vent metagenome</name>
    <dbReference type="NCBI Taxonomy" id="652676"/>
    <lineage>
        <taxon>unclassified sequences</taxon>
        <taxon>metagenomes</taxon>
        <taxon>ecological metagenomes</taxon>
    </lineage>
</organism>
<dbReference type="InterPro" id="IPR050229">
    <property type="entry name" value="GlpE_sulfurtransferase"/>
</dbReference>
<dbReference type="GO" id="GO:0004792">
    <property type="term" value="F:thiosulfate-cyanide sulfurtransferase activity"/>
    <property type="evidence" value="ECO:0007669"/>
    <property type="project" value="InterPro"/>
</dbReference>
<reference evidence="2" key="1">
    <citation type="submission" date="2018-06" db="EMBL/GenBank/DDBJ databases">
        <authorList>
            <person name="Zhirakovskaya E."/>
        </authorList>
    </citation>
    <scope>NUCLEOTIDE SEQUENCE</scope>
</reference>
<dbReference type="CDD" id="cd00158">
    <property type="entry name" value="RHOD"/>
    <property type="match status" value="1"/>
</dbReference>
<evidence type="ECO:0000313" key="2">
    <source>
        <dbReference type="EMBL" id="VAX31710.1"/>
    </source>
</evidence>
<dbReference type="Gene3D" id="3.40.250.10">
    <property type="entry name" value="Rhodanese-like domain"/>
    <property type="match status" value="1"/>
</dbReference>
<dbReference type="InterPro" id="IPR001763">
    <property type="entry name" value="Rhodanese-like_dom"/>
</dbReference>
<dbReference type="InterPro" id="IPR001307">
    <property type="entry name" value="Thiosulphate_STrfase_CS"/>
</dbReference>
<dbReference type="PROSITE" id="PS50206">
    <property type="entry name" value="RHODANESE_3"/>
    <property type="match status" value="1"/>
</dbReference>
<evidence type="ECO:0000259" key="1">
    <source>
        <dbReference type="PROSITE" id="PS50206"/>
    </source>
</evidence>
<feature type="domain" description="Rhodanese" evidence="1">
    <location>
        <begin position="59"/>
        <end position="144"/>
    </location>
</feature>
<gene>
    <name evidence="2" type="ORF">MNBD_NITROSPIRAE02-1245</name>
</gene>
<dbReference type="Pfam" id="PF00581">
    <property type="entry name" value="Rhodanese"/>
    <property type="match status" value="1"/>
</dbReference>
<dbReference type="PROSITE" id="PS00380">
    <property type="entry name" value="RHODANESE_1"/>
    <property type="match status" value="1"/>
</dbReference>
<protein>
    <recommendedName>
        <fullName evidence="1">Rhodanese domain-containing protein</fullName>
    </recommendedName>
</protein>
<dbReference type="InterPro" id="IPR036873">
    <property type="entry name" value="Rhodanese-like_dom_sf"/>
</dbReference>